<evidence type="ECO:0000313" key="5">
    <source>
        <dbReference type="EMBL" id="SDB82339.1"/>
    </source>
</evidence>
<dbReference type="GO" id="GO:0003700">
    <property type="term" value="F:DNA-binding transcription factor activity"/>
    <property type="evidence" value="ECO:0007669"/>
    <property type="project" value="InterPro"/>
</dbReference>
<gene>
    <name evidence="5" type="ORF">SAMN05421733_101308</name>
</gene>
<keyword evidence="1" id="KW-0805">Transcription regulation</keyword>
<dbReference type="EMBL" id="FMYL01000001">
    <property type="protein sequence ID" value="SDB82339.1"/>
    <property type="molecule type" value="Genomic_DNA"/>
</dbReference>
<keyword evidence="6" id="KW-1185">Reference proteome</keyword>
<evidence type="ECO:0000256" key="2">
    <source>
        <dbReference type="ARBA" id="ARBA00023125"/>
    </source>
</evidence>
<evidence type="ECO:0000256" key="1">
    <source>
        <dbReference type="ARBA" id="ARBA00023015"/>
    </source>
</evidence>
<evidence type="ECO:0000256" key="3">
    <source>
        <dbReference type="ARBA" id="ARBA00023163"/>
    </source>
</evidence>
<dbReference type="PANTHER" id="PTHR33154:SF33">
    <property type="entry name" value="TRANSCRIPTIONAL REPRESSOR SDPR"/>
    <property type="match status" value="1"/>
</dbReference>
<name>A0A1G6GKA2_9GAMM</name>
<dbReference type="STRING" id="1219383.SAMN05421733_101308"/>
<evidence type="ECO:0000313" key="6">
    <source>
        <dbReference type="Proteomes" id="UP000242501"/>
    </source>
</evidence>
<dbReference type="Gene3D" id="1.10.10.10">
    <property type="entry name" value="Winged helix-like DNA-binding domain superfamily/Winged helix DNA-binding domain"/>
    <property type="match status" value="1"/>
</dbReference>
<reference evidence="6" key="1">
    <citation type="submission" date="2016-09" db="EMBL/GenBank/DDBJ databases">
        <authorList>
            <person name="Varghese N."/>
            <person name="Submissions S."/>
        </authorList>
    </citation>
    <scope>NUCLEOTIDE SEQUENCE [LARGE SCALE GENOMIC DNA]</scope>
    <source>
        <strain evidence="6">ANC 4422</strain>
    </source>
</reference>
<dbReference type="SUPFAM" id="SSF46785">
    <property type="entry name" value="Winged helix' DNA-binding domain"/>
    <property type="match status" value="1"/>
</dbReference>
<sequence>MTEKIVMDIDLISKALANPLRRQILLWLKYPEQYFSELNPSADSGAVGICAGRIEKRGNVAQSTMSNHLAVLQSSNLVEVRKYGQWSYFSRNEILIEQYIHYLQETL</sequence>
<dbReference type="PROSITE" id="PS50987">
    <property type="entry name" value="HTH_ARSR_2"/>
    <property type="match status" value="1"/>
</dbReference>
<dbReference type="InterPro" id="IPR051081">
    <property type="entry name" value="HTH_MetalResp_TranReg"/>
</dbReference>
<dbReference type="AlphaFoldDB" id="A0A1G6GKA2"/>
<dbReference type="GO" id="GO:0003677">
    <property type="term" value="F:DNA binding"/>
    <property type="evidence" value="ECO:0007669"/>
    <property type="project" value="UniProtKB-KW"/>
</dbReference>
<evidence type="ECO:0000259" key="4">
    <source>
        <dbReference type="PROSITE" id="PS50987"/>
    </source>
</evidence>
<dbReference type="InterPro" id="IPR001845">
    <property type="entry name" value="HTH_ArsR_DNA-bd_dom"/>
</dbReference>
<keyword evidence="3" id="KW-0804">Transcription</keyword>
<feature type="domain" description="HTH arsR-type" evidence="4">
    <location>
        <begin position="1"/>
        <end position="107"/>
    </location>
</feature>
<proteinExistence type="predicted"/>
<dbReference type="InterPro" id="IPR036388">
    <property type="entry name" value="WH-like_DNA-bd_sf"/>
</dbReference>
<accession>A0A1G6GKA2</accession>
<protein>
    <submittedName>
        <fullName evidence="5">Transcriptional regulator, ArsR family</fullName>
    </submittedName>
</protein>
<dbReference type="Proteomes" id="UP000242501">
    <property type="component" value="Unassembled WGS sequence"/>
</dbReference>
<dbReference type="CDD" id="cd00090">
    <property type="entry name" value="HTH_ARSR"/>
    <property type="match status" value="1"/>
</dbReference>
<organism evidence="5 6">
    <name type="scientific">Acinetobacter boissieri</name>
    <dbReference type="NCBI Taxonomy" id="1219383"/>
    <lineage>
        <taxon>Bacteria</taxon>
        <taxon>Pseudomonadati</taxon>
        <taxon>Pseudomonadota</taxon>
        <taxon>Gammaproteobacteria</taxon>
        <taxon>Moraxellales</taxon>
        <taxon>Moraxellaceae</taxon>
        <taxon>Acinetobacter</taxon>
    </lineage>
</organism>
<dbReference type="InterPro" id="IPR011991">
    <property type="entry name" value="ArsR-like_HTH"/>
</dbReference>
<keyword evidence="2" id="KW-0238">DNA-binding</keyword>
<dbReference type="InterPro" id="IPR036390">
    <property type="entry name" value="WH_DNA-bd_sf"/>
</dbReference>
<dbReference type="SMART" id="SM00418">
    <property type="entry name" value="HTH_ARSR"/>
    <property type="match status" value="1"/>
</dbReference>
<dbReference type="PANTHER" id="PTHR33154">
    <property type="entry name" value="TRANSCRIPTIONAL REGULATOR, ARSR FAMILY"/>
    <property type="match status" value="1"/>
</dbReference>